<reference evidence="9 10" key="1">
    <citation type="submission" date="2019-04" db="EMBL/GenBank/DDBJ databases">
        <title>Bacillus caeni sp. nov., a bacterium isolated from mangrove sediment.</title>
        <authorList>
            <person name="Huang H."/>
            <person name="Mo K."/>
            <person name="Hu Y."/>
        </authorList>
    </citation>
    <scope>NUCLEOTIDE SEQUENCE [LARGE SCALE GENOMIC DNA]</scope>
    <source>
        <strain evidence="9 10">HB172195</strain>
    </source>
</reference>
<dbReference type="PRINTS" id="PR00116">
    <property type="entry name" value="ARGINASE"/>
</dbReference>
<dbReference type="EMBL" id="SWLG01000004">
    <property type="protein sequence ID" value="TLS38328.1"/>
    <property type="molecule type" value="Genomic_DNA"/>
</dbReference>
<gene>
    <name evidence="9" type="ORF">FCL54_07335</name>
</gene>
<dbReference type="Pfam" id="PF00491">
    <property type="entry name" value="Arginase"/>
    <property type="match status" value="1"/>
</dbReference>
<dbReference type="EC" id="3.5.3.8" evidence="5"/>
<name>A0A5R9F9L0_9BACL</name>
<feature type="binding site" evidence="6">
    <location>
        <position position="152"/>
    </location>
    <ligand>
        <name>Mn(2+)</name>
        <dbReference type="ChEBI" id="CHEBI:29035"/>
        <label>1</label>
    </ligand>
</feature>
<dbReference type="InterPro" id="IPR005923">
    <property type="entry name" value="HutG"/>
</dbReference>
<dbReference type="InterPro" id="IPR023696">
    <property type="entry name" value="Ureohydrolase_dom_sf"/>
</dbReference>
<accession>A0A5R9F9L0</accession>
<dbReference type="InterPro" id="IPR006035">
    <property type="entry name" value="Ureohydrolase"/>
</dbReference>
<keyword evidence="2 8" id="KW-0378">Hydrolase</keyword>
<dbReference type="InterPro" id="IPR020855">
    <property type="entry name" value="Ureohydrolase_Mn_BS"/>
</dbReference>
<feature type="binding site" evidence="6">
    <location>
        <position position="244"/>
    </location>
    <ligand>
        <name>Mn(2+)</name>
        <dbReference type="ChEBI" id="CHEBI:29035"/>
        <label>1</label>
    </ligand>
</feature>
<dbReference type="NCBIfam" id="TIGR01227">
    <property type="entry name" value="hutG"/>
    <property type="match status" value="1"/>
</dbReference>
<evidence type="ECO:0000256" key="8">
    <source>
        <dbReference type="RuleBase" id="RU003684"/>
    </source>
</evidence>
<dbReference type="SUPFAM" id="SSF52768">
    <property type="entry name" value="Arginase/deacetylase"/>
    <property type="match status" value="1"/>
</dbReference>
<feature type="binding site" evidence="6">
    <location>
        <position position="150"/>
    </location>
    <ligand>
        <name>Mn(2+)</name>
        <dbReference type="ChEBI" id="CHEBI:29035"/>
        <label>1</label>
    </ligand>
</feature>
<dbReference type="CDD" id="cd09990">
    <property type="entry name" value="Agmatinase-like"/>
    <property type="match status" value="1"/>
</dbReference>
<keyword evidence="4 6" id="KW-0464">Manganese</keyword>
<evidence type="ECO:0000256" key="2">
    <source>
        <dbReference type="ARBA" id="ARBA00022801"/>
    </source>
</evidence>
<dbReference type="GO" id="GO:0050415">
    <property type="term" value="F:formimidoylglutamase activity"/>
    <property type="evidence" value="ECO:0007669"/>
    <property type="project" value="UniProtKB-UniRule"/>
</dbReference>
<feature type="binding site" evidence="6">
    <location>
        <position position="154"/>
    </location>
    <ligand>
        <name>Mn(2+)</name>
        <dbReference type="ChEBI" id="CHEBI:29035"/>
        <label>1</label>
    </ligand>
</feature>
<dbReference type="GO" id="GO:0033389">
    <property type="term" value="P:putrescine biosynthetic process from arginine, via agmatine"/>
    <property type="evidence" value="ECO:0007669"/>
    <property type="project" value="TreeGrafter"/>
</dbReference>
<keyword evidence="1 6" id="KW-0479">Metal-binding</keyword>
<dbReference type="OrthoDB" id="9788689at2"/>
<feature type="binding site" evidence="6">
    <location>
        <position position="242"/>
    </location>
    <ligand>
        <name>Mn(2+)</name>
        <dbReference type="ChEBI" id="CHEBI:29035"/>
        <label>1</label>
    </ligand>
</feature>
<sequence length="319" mass="35090">MRQYPYLKPANSPFVDRFITKAGDLIEAWDGREAGDVGIVGVPLSKSSISHSGAAFAPGSIRKALRAFSTYSMEEDLDLNDVRITDFGDIQMHITDIMESQQRIERVLYEIFAGHRESLPIILGGDHSTSFPSISAFTKANGRVGIIQFDAHHDLRNLEDGGPSNGTPFRSLVEKNIIEGTQLVQIGIRDFSNSREYRDYADEQGVTVYTMKDVRERPIVELVNEGLKKLSDKVDAVYVSVDMDVLDQAHAPGCPAIGPGGMDSQTLLEAVSYLGGQTNVKAMDIVEIDPTVDFRDMTSRTAAHVILQFLKGKRIGGLL</sequence>
<keyword evidence="3" id="KW-0369">Histidine metabolism</keyword>
<evidence type="ECO:0000313" key="10">
    <source>
        <dbReference type="Proteomes" id="UP000308230"/>
    </source>
</evidence>
<dbReference type="PROSITE" id="PS51409">
    <property type="entry name" value="ARGINASE_2"/>
    <property type="match status" value="1"/>
</dbReference>
<evidence type="ECO:0000313" key="9">
    <source>
        <dbReference type="EMBL" id="TLS38328.1"/>
    </source>
</evidence>
<evidence type="ECO:0000256" key="5">
    <source>
        <dbReference type="NCBIfam" id="TIGR01227"/>
    </source>
</evidence>
<dbReference type="PANTHER" id="PTHR11358:SF35">
    <property type="entry name" value="FORMIMIDOYLGLUTAMASE"/>
    <property type="match status" value="1"/>
</dbReference>
<organism evidence="9 10">
    <name type="scientific">Exobacillus caeni</name>
    <dbReference type="NCBI Taxonomy" id="2574798"/>
    <lineage>
        <taxon>Bacteria</taxon>
        <taxon>Bacillati</taxon>
        <taxon>Bacillota</taxon>
        <taxon>Bacilli</taxon>
        <taxon>Bacillales</taxon>
        <taxon>Guptibacillaceae</taxon>
        <taxon>Exobacillus</taxon>
    </lineage>
</organism>
<evidence type="ECO:0000256" key="4">
    <source>
        <dbReference type="ARBA" id="ARBA00023211"/>
    </source>
</evidence>
<evidence type="ECO:0000256" key="3">
    <source>
        <dbReference type="ARBA" id="ARBA00022808"/>
    </source>
</evidence>
<keyword evidence="10" id="KW-1185">Reference proteome</keyword>
<comment type="caution">
    <text evidence="9">The sequence shown here is derived from an EMBL/GenBank/DDBJ whole genome shotgun (WGS) entry which is preliminary data.</text>
</comment>
<dbReference type="RefSeq" id="WP_138124850.1">
    <property type="nucleotide sequence ID" value="NZ_SWLG01000004.1"/>
</dbReference>
<dbReference type="GO" id="GO:0046872">
    <property type="term" value="F:metal ion binding"/>
    <property type="evidence" value="ECO:0007669"/>
    <property type="project" value="UniProtKB-KW"/>
</dbReference>
<dbReference type="Gene3D" id="3.40.800.10">
    <property type="entry name" value="Ureohydrolase domain"/>
    <property type="match status" value="1"/>
</dbReference>
<comment type="similarity">
    <text evidence="7 8">Belongs to the arginase family.</text>
</comment>
<dbReference type="PANTHER" id="PTHR11358">
    <property type="entry name" value="ARGINASE/AGMATINASE"/>
    <property type="match status" value="1"/>
</dbReference>
<dbReference type="PIRSF" id="PIRSF036979">
    <property type="entry name" value="Arginase"/>
    <property type="match status" value="1"/>
</dbReference>
<feature type="binding site" evidence="6">
    <location>
        <position position="127"/>
    </location>
    <ligand>
        <name>Mn(2+)</name>
        <dbReference type="ChEBI" id="CHEBI:29035"/>
        <label>1</label>
    </ligand>
</feature>
<comment type="cofactor">
    <cofactor evidence="6">
        <name>Mn(2+)</name>
        <dbReference type="ChEBI" id="CHEBI:29035"/>
    </cofactor>
    <text evidence="6">Binds 2 manganese ions per subunit.</text>
</comment>
<evidence type="ECO:0000256" key="6">
    <source>
        <dbReference type="PIRSR" id="PIRSR036979-1"/>
    </source>
</evidence>
<dbReference type="GO" id="GO:0019556">
    <property type="term" value="P:L-histidine catabolic process to glutamate and formamide"/>
    <property type="evidence" value="ECO:0007669"/>
    <property type="project" value="UniProtKB-UniRule"/>
</dbReference>
<dbReference type="PROSITE" id="PS01053">
    <property type="entry name" value="ARGINASE_1"/>
    <property type="match status" value="1"/>
</dbReference>
<dbReference type="Proteomes" id="UP000308230">
    <property type="component" value="Unassembled WGS sequence"/>
</dbReference>
<evidence type="ECO:0000256" key="7">
    <source>
        <dbReference type="PROSITE-ProRule" id="PRU00742"/>
    </source>
</evidence>
<evidence type="ECO:0000256" key="1">
    <source>
        <dbReference type="ARBA" id="ARBA00022723"/>
    </source>
</evidence>
<dbReference type="GO" id="GO:0008783">
    <property type="term" value="F:agmatinase activity"/>
    <property type="evidence" value="ECO:0007669"/>
    <property type="project" value="TreeGrafter"/>
</dbReference>
<proteinExistence type="inferred from homology"/>
<protein>
    <recommendedName>
        <fullName evidence="5">Formimidoylglutamase</fullName>
        <ecNumber evidence="5">3.5.3.8</ecNumber>
    </recommendedName>
</protein>
<dbReference type="AlphaFoldDB" id="A0A5R9F9L0"/>